<feature type="domain" description="UBA" evidence="14">
    <location>
        <begin position="2"/>
        <end position="43"/>
    </location>
</feature>
<dbReference type="GO" id="GO:0004843">
    <property type="term" value="F:cysteine-type deubiquitinase activity"/>
    <property type="evidence" value="ECO:0007669"/>
    <property type="project" value="UniProtKB-EC"/>
</dbReference>
<dbReference type="Pfam" id="PF00443">
    <property type="entry name" value="UCH"/>
    <property type="match status" value="1"/>
</dbReference>
<dbReference type="SUPFAM" id="SSF48371">
    <property type="entry name" value="ARM repeat"/>
    <property type="match status" value="1"/>
</dbReference>
<comment type="catalytic activity">
    <reaction evidence="1">
        <text>Thiol-dependent hydrolysis of ester, thioester, amide, peptide and isopeptide bonds formed by the C-terminal Gly of ubiquitin (a 76-residue protein attached to proteins as an intracellular targeting signal).</text>
        <dbReference type="EC" id="3.4.19.12"/>
    </reaction>
</comment>
<dbReference type="InterPro" id="IPR028889">
    <property type="entry name" value="USP"/>
</dbReference>
<evidence type="ECO:0000259" key="15">
    <source>
        <dbReference type="PROSITE" id="PS50235"/>
    </source>
</evidence>
<comment type="similarity">
    <text evidence="2">Belongs to the peptidase C19 family.</text>
</comment>
<evidence type="ECO:0000256" key="3">
    <source>
        <dbReference type="ARBA" id="ARBA00012759"/>
    </source>
</evidence>
<dbReference type="InterPro" id="IPR033382">
    <property type="entry name" value="USP24_UBA"/>
</dbReference>
<evidence type="ECO:0000256" key="8">
    <source>
        <dbReference type="ARBA" id="ARBA00022807"/>
    </source>
</evidence>
<dbReference type="PANTHER" id="PTHR24006:SF943">
    <property type="entry name" value="UBIQUITIN CARBOXYL-TERMINAL HYDROLASE PUF"/>
    <property type="match status" value="1"/>
</dbReference>
<dbReference type="InterPro" id="IPR050164">
    <property type="entry name" value="Peptidase_C19"/>
</dbReference>
<dbReference type="PANTHER" id="PTHR24006">
    <property type="entry name" value="UBIQUITIN CARBOXYL-TERMINAL HYDROLASE"/>
    <property type="match status" value="1"/>
</dbReference>
<feature type="compositionally biased region" description="Polar residues" evidence="13">
    <location>
        <begin position="2121"/>
        <end position="2133"/>
    </location>
</feature>
<dbReference type="Pfam" id="PF22900">
    <property type="entry name" value="UCH_UBL1"/>
    <property type="match status" value="1"/>
</dbReference>
<dbReference type="InterPro" id="IPR009060">
    <property type="entry name" value="UBA-like_sf"/>
</dbReference>
<dbReference type="InterPro" id="IPR018200">
    <property type="entry name" value="USP_CS"/>
</dbReference>
<evidence type="ECO:0000256" key="13">
    <source>
        <dbReference type="SAM" id="MobiDB-lite"/>
    </source>
</evidence>
<gene>
    <name evidence="16" type="ORF">DGAL_LOCUS8407</name>
</gene>
<feature type="region of interest" description="Disordered" evidence="13">
    <location>
        <begin position="2688"/>
        <end position="2729"/>
    </location>
</feature>
<feature type="compositionally biased region" description="Polar residues" evidence="13">
    <location>
        <begin position="2710"/>
        <end position="2719"/>
    </location>
</feature>
<dbReference type="SUPFAM" id="SSF46934">
    <property type="entry name" value="UBA-like"/>
    <property type="match status" value="1"/>
</dbReference>
<dbReference type="GO" id="GO:0006508">
    <property type="term" value="P:proteolysis"/>
    <property type="evidence" value="ECO:0007669"/>
    <property type="project" value="UniProtKB-KW"/>
</dbReference>
<dbReference type="Pfam" id="PF25010">
    <property type="entry name" value="ARM_UBP24_USP9X-Y"/>
    <property type="match status" value="1"/>
</dbReference>
<keyword evidence="5" id="KW-0645">Protease</keyword>
<feature type="region of interest" description="Disordered" evidence="13">
    <location>
        <begin position="1979"/>
        <end position="2004"/>
    </location>
</feature>
<dbReference type="InterPro" id="IPR016024">
    <property type="entry name" value="ARM-type_fold"/>
</dbReference>
<dbReference type="SUPFAM" id="SSF54236">
    <property type="entry name" value="Ubiquitin-like"/>
    <property type="match status" value="1"/>
</dbReference>
<dbReference type="CDD" id="cd14286">
    <property type="entry name" value="UBA_UBP24"/>
    <property type="match status" value="1"/>
</dbReference>
<dbReference type="InterPro" id="IPR029071">
    <property type="entry name" value="Ubiquitin-like_domsf"/>
</dbReference>
<dbReference type="Proteomes" id="UP000789390">
    <property type="component" value="Unassembled WGS sequence"/>
</dbReference>
<dbReference type="CDD" id="cd02659">
    <property type="entry name" value="peptidase_C19C"/>
    <property type="match status" value="1"/>
</dbReference>
<evidence type="ECO:0000256" key="9">
    <source>
        <dbReference type="ARBA" id="ARBA00071639"/>
    </source>
</evidence>
<dbReference type="InterPro" id="IPR038765">
    <property type="entry name" value="Papain-like_cys_pep_sf"/>
</dbReference>
<feature type="domain" description="USP" evidence="15">
    <location>
        <begin position="1751"/>
        <end position="2109"/>
    </location>
</feature>
<comment type="caution">
    <text evidence="16">The sequence shown here is derived from an EMBL/GenBank/DDBJ whole genome shotgun (WGS) entry which is preliminary data.</text>
</comment>
<evidence type="ECO:0000313" key="16">
    <source>
        <dbReference type="EMBL" id="CAH0105387.1"/>
    </source>
</evidence>
<dbReference type="FunFam" id="1.10.8.10:FF:000075">
    <property type="entry name" value="Ubiquitin carboxyl-terminal hydrolase 24"/>
    <property type="match status" value="1"/>
</dbReference>
<dbReference type="Pfam" id="PF12030">
    <property type="entry name" value="DUF3517"/>
    <property type="match status" value="1"/>
</dbReference>
<dbReference type="PROSITE" id="PS50030">
    <property type="entry name" value="UBA"/>
    <property type="match status" value="1"/>
</dbReference>
<evidence type="ECO:0000256" key="1">
    <source>
        <dbReference type="ARBA" id="ARBA00000707"/>
    </source>
</evidence>
<feature type="region of interest" description="Disordered" evidence="13">
    <location>
        <begin position="2400"/>
        <end position="2422"/>
    </location>
</feature>
<dbReference type="InterPro" id="IPR015940">
    <property type="entry name" value="UBA"/>
</dbReference>
<keyword evidence="17" id="KW-1185">Reference proteome</keyword>
<proteinExistence type="inferred from homology"/>
<feature type="compositionally biased region" description="Polar residues" evidence="13">
    <location>
        <begin position="2407"/>
        <end position="2417"/>
    </location>
</feature>
<dbReference type="InterPro" id="IPR055176">
    <property type="entry name" value="UBP24/USP9X/USP9Y_UBL"/>
</dbReference>
<name>A0A8J2RSD6_9CRUS</name>
<evidence type="ECO:0000256" key="7">
    <source>
        <dbReference type="ARBA" id="ARBA00022801"/>
    </source>
</evidence>
<evidence type="ECO:0000256" key="10">
    <source>
        <dbReference type="ARBA" id="ARBA00075166"/>
    </source>
</evidence>
<feature type="compositionally biased region" description="Acidic residues" evidence="13">
    <location>
        <begin position="2688"/>
        <end position="2697"/>
    </location>
</feature>
<keyword evidence="8" id="KW-0788">Thiol protease</keyword>
<protein>
    <recommendedName>
        <fullName evidence="9">Ubiquitin carboxyl-terminal hydrolase 24</fullName>
        <ecNumber evidence="3">3.4.19.12</ecNumber>
    </recommendedName>
    <alternativeName>
        <fullName evidence="12">Deubiquitinating enzyme 24</fullName>
    </alternativeName>
    <alternativeName>
        <fullName evidence="10">Ubiquitin thioesterase 24</fullName>
    </alternativeName>
    <alternativeName>
        <fullName evidence="11">Ubiquitin-specific-processing protease 24</fullName>
    </alternativeName>
</protein>
<evidence type="ECO:0000259" key="14">
    <source>
        <dbReference type="PROSITE" id="PS50030"/>
    </source>
</evidence>
<dbReference type="SUPFAM" id="SSF54001">
    <property type="entry name" value="Cysteine proteinases"/>
    <property type="match status" value="1"/>
</dbReference>
<dbReference type="PROSITE" id="PS50235">
    <property type="entry name" value="USP_3"/>
    <property type="match status" value="1"/>
</dbReference>
<feature type="compositionally biased region" description="Low complexity" evidence="13">
    <location>
        <begin position="1435"/>
        <end position="1446"/>
    </location>
</feature>
<dbReference type="GO" id="GO:0016579">
    <property type="term" value="P:protein deubiquitination"/>
    <property type="evidence" value="ECO:0007669"/>
    <property type="project" value="InterPro"/>
</dbReference>
<keyword evidence="7" id="KW-0378">Hydrolase</keyword>
<evidence type="ECO:0000256" key="2">
    <source>
        <dbReference type="ARBA" id="ARBA00009085"/>
    </source>
</evidence>
<dbReference type="InterPro" id="IPR056850">
    <property type="entry name" value="ARM_UBP34_24_USP9X_Y"/>
</dbReference>
<reference evidence="16" key="1">
    <citation type="submission" date="2021-11" db="EMBL/GenBank/DDBJ databases">
        <authorList>
            <person name="Schell T."/>
        </authorList>
    </citation>
    <scope>NUCLEOTIDE SEQUENCE</scope>
    <source>
        <strain evidence="16">M5</strain>
    </source>
</reference>
<dbReference type="GO" id="GO:0005829">
    <property type="term" value="C:cytosol"/>
    <property type="evidence" value="ECO:0007669"/>
    <property type="project" value="TreeGrafter"/>
</dbReference>
<dbReference type="InterPro" id="IPR047061">
    <property type="entry name" value="UBP24_Ubl"/>
</dbReference>
<dbReference type="FunFam" id="3.90.70.10:FF:000022">
    <property type="entry name" value="Ubiquitin carboxyl-terminal hydrolase 24"/>
    <property type="match status" value="1"/>
</dbReference>
<evidence type="ECO:0000256" key="5">
    <source>
        <dbReference type="ARBA" id="ARBA00022670"/>
    </source>
</evidence>
<dbReference type="Pfam" id="PF00627">
    <property type="entry name" value="UBA"/>
    <property type="match status" value="1"/>
</dbReference>
<evidence type="ECO:0000256" key="11">
    <source>
        <dbReference type="ARBA" id="ARBA00078770"/>
    </source>
</evidence>
<dbReference type="InterPro" id="IPR001394">
    <property type="entry name" value="Peptidase_C19_UCH"/>
</dbReference>
<accession>A0A8J2RSD6</accession>
<feature type="region of interest" description="Disordered" evidence="13">
    <location>
        <begin position="2113"/>
        <end position="2133"/>
    </location>
</feature>
<evidence type="ECO:0000313" key="17">
    <source>
        <dbReference type="Proteomes" id="UP000789390"/>
    </source>
</evidence>
<keyword evidence="4" id="KW-0597">Phosphoprotein</keyword>
<sequence>MDVEDENISTLMAMGFPDIGEIKRALRLAKNDLNEAVAILTNDQSVSSYGPVSDLNIDVDMKEVAGVSKGSSEDASVTEGGNDGFPETHLYELESRVFTDQWSIPYKKDESLHKCLGAATKLIEEGVWENDENMQRFLNKCMPEAFRKLLNSGAVQRWNSEIQKGIYNMLELFIDLLVVRMKHKPVPVQMLNQVFSLACDLDCEWNCKNKGQQSEEKHWEDLFGPGEIFARSPENFNQDPHGWLVDLLNHFGAKNGFGMMQDSFEEDLDPVSMAAILRPLGNCAELLNPSAVCPMLKKCVEHAVNHVTMIEDKDLKNKDIGAVLELLVALKLLCKCLWPDLADRMNNIRLEVILRMLKTPHFSTRMNALKEVSKLVEEAESTSPKKSSIPGDQLAEWLSDHQVLSVALEGNIDHVQYTDRIKGLVEFLGPRLSSDELSQIWAMGEKSFHVVDNLHSVLAAAAPKLAPAQLDHLLLLVQEKWQRNSNDRMREKLLSFLGQLGKECRVSKTGSKILETLWDLARYTGLPCHLVERALDEHLSVLAELPNKEQLRKTYVLRCIDDLKKGNQGTLPLLRHLLNVARSMVKGCGTYHKPDKTALAEWNTNHEIVKLLLVSLSRCHTQAVASAKVVSQSLTQETIVDARYGYRHGQLVQAHLDLLQLLLKEADLYLPWARCKELWDTLVTNSDACEADKECCFQWFASCLGDMQPDTQSALFREKILKSNPVQLTLRGFECVKTFFESVNVSDGKMRRFGTQAMVEKLDPIGTDYFWQVALESPNEDLAKEAMGHILNISYLHLAPRMKKDPATLHKKFINDCYKRLETQVPCSKATSSNTPAISLVQLSSLTPEKKSGCLQHIRRLLELVEKYISVIEETHPAPRTILPHGLSFKGETIGLHIKTDDSKTDIDLLVHSHETVWAVKQKIATLLRLNAEQITLMIGDRPSPLGREQKSLSQLGCTDKQTWVVKSTSGAGAVSSGAQLTELKENWDELPNTPSPVVGASPSDTVETEMEEASSLGPSNTSAARMSFHIEQERSLPGIVMANGGQVFTMLYQLSEIDDLKIQETIRRLLHLIPTDPAVLEVLGKVASRRSAASAFSTAASFDVDIRSRPSVGSLNVLSSSNTGLSSPFTRVAVPTVVGHATIATSPTKSIPTLSISHKPSALASNIRSASFRRAPNQLSVVDKSDSKDSVEDMLRSLLNPTAPLMSPFRVLYNLEVLSGQLMPTFFDTTTLNNTNVFKQEFLLACGLNFVSRVLRKDYFSQDVNYEIRQGCCLIALQLARFLLCGEVDEAASSMAMKSQMTPSKLQLTPTKMTPTKISPIRQTTPIKIQLSPVKLQSVTTSLSFSCSPVKEISSETAKAALQVLQTLSEAEFLDMISCFVRVCWAAAAGKLYLAAAPGSSPLPNKDVNESGTGSGSNISGSSSLLNPGRRSRQSSTGSTSSSSSCGDTDTAGLYFGICASNKELCSKDVLIACEALELLITCLEVRGTKELAAFFSFPYVKDFIIDILLGCASSEVRDKASSLFFRLSQAQNQSSKHPLTQILVKAPVPLWITSCTTRGASQRLLSQCSQYFNLRCRLLSSLSVADQRSLGLVAVSMLNDEVGWLSNFTPYSGTSSIEMEQADNALLAGHLNVVRGLLNCDGVNRKEAGKLLIPDLLNQYLFPASKLIAEGLKRASFLSTPTNINPKCSQSESRLAAYALIIELVFECKENLEAVVKQLISMHHRFNPDLAKEFEFEPAVEGRAACNYVGLKNAGATCYMNSVIQQLLFIPGIKESLLAIDDEDSDEDTLFFQFQMVMGHLQDSKLQYYVPEKFWRCLRLRGQPVNVREQQDSFEFFTHLADSIDEHLFRNEREKLFQNTLGGVFSDQMICKECPHRYEREQIFLALNLTVKSHNLVDSLEQFVKGELLEGDNAYFCEECGVKRNTVKRMCIKTLPSTLVIQLKRFYYDWDAGRSLKFDDYFQFPWELDMAPYTSEGIQERERTDSPSVDVTTTTPSKNRNSLTLKSTRMSSSNYELVGVVVHSGQASAGHYYSFIKERKRPEDRSCRNRWLKFNDTTVEEFDMNDTTLEAECFGGTYKAKSYDTTNGFPETRQRYWNGYILFYDRIEDPMKTPRTPRKGTNSSGGNSSIVTRSRSFRAAGSLSTTPNKISSASIGSVPQRDSLSQLSELLNHGERQGLFGGKMPAQVQQAVREENLRFLKSRDVYCPDYYEFIYELCQANATKKNAANSCAVPSVNLALHFLCHTYLRIRAKESSRLSSWVDLINNYTSGIKECSTWVIDFWSGEEGTKHIRSFLLECPSRNVRHQFSRILENSLSSFFSHGGETTQPCLIKLLESLLSMLDKDVPDNCKTCSQFFYLLSAYANMGVDQCQHLFQLGAFRKLLVFLLGADRVGFNPPSPVLSPRENNSKSTPPVQKSLAIPLPAPSPTSTLQRRWSQTQAKDFYDLHTTLATMILHCDLQVQSSGVIGCDVNTVRLPTPPEVTSVLYGHSSIFYFQELVVACCHLNNISDESSLIRMMLYIARGQLDFSRTLLRETLHQCAVVSASELKNLTQLLQEILVLEDGLQFNRLHCVIDGFTDKDGQSVEGVLALIQSQQSNDSRRAYQLMKFLVSLANRLQIAKDYLLQSPCKWQWSVNWLKQKIEQSYWSPHADLSNENSNTRIFQRTTSAQVTLEEATALLTEFESSDMETETDLDFGLAQSVENDETSTAQESTSKSKCRFNLGPS</sequence>
<dbReference type="PROSITE" id="PS00972">
    <property type="entry name" value="USP_1"/>
    <property type="match status" value="1"/>
</dbReference>
<organism evidence="16 17">
    <name type="scientific">Daphnia galeata</name>
    <dbReference type="NCBI Taxonomy" id="27404"/>
    <lineage>
        <taxon>Eukaryota</taxon>
        <taxon>Metazoa</taxon>
        <taxon>Ecdysozoa</taxon>
        <taxon>Arthropoda</taxon>
        <taxon>Crustacea</taxon>
        <taxon>Branchiopoda</taxon>
        <taxon>Diplostraca</taxon>
        <taxon>Cladocera</taxon>
        <taxon>Anomopoda</taxon>
        <taxon>Daphniidae</taxon>
        <taxon>Daphnia</taxon>
    </lineage>
</organism>
<keyword evidence="6" id="KW-0833">Ubl conjugation pathway</keyword>
<dbReference type="EC" id="3.4.19.12" evidence="3"/>
<dbReference type="Gene3D" id="1.10.8.10">
    <property type="entry name" value="DNA helicase RuvA subunit, C-terminal domain"/>
    <property type="match status" value="1"/>
</dbReference>
<dbReference type="OrthoDB" id="289038at2759"/>
<dbReference type="GO" id="GO:0005634">
    <property type="term" value="C:nucleus"/>
    <property type="evidence" value="ECO:0007669"/>
    <property type="project" value="TreeGrafter"/>
</dbReference>
<evidence type="ECO:0000256" key="4">
    <source>
        <dbReference type="ARBA" id="ARBA00022553"/>
    </source>
</evidence>
<dbReference type="InterPro" id="IPR021905">
    <property type="entry name" value="DUF3517"/>
</dbReference>
<dbReference type="SMART" id="SM00165">
    <property type="entry name" value="UBA"/>
    <property type="match status" value="1"/>
</dbReference>
<evidence type="ECO:0000256" key="12">
    <source>
        <dbReference type="ARBA" id="ARBA00082184"/>
    </source>
</evidence>
<dbReference type="CDD" id="cd17065">
    <property type="entry name" value="Ubl_UBP24"/>
    <property type="match status" value="1"/>
</dbReference>
<evidence type="ECO:0000256" key="6">
    <source>
        <dbReference type="ARBA" id="ARBA00022786"/>
    </source>
</evidence>
<dbReference type="EMBL" id="CAKKLH010000181">
    <property type="protein sequence ID" value="CAH0105387.1"/>
    <property type="molecule type" value="Genomic_DNA"/>
</dbReference>
<feature type="region of interest" description="Disordered" evidence="13">
    <location>
        <begin position="1405"/>
        <end position="1448"/>
    </location>
</feature>
<dbReference type="PROSITE" id="PS00973">
    <property type="entry name" value="USP_2"/>
    <property type="match status" value="1"/>
</dbReference>
<feature type="compositionally biased region" description="Low complexity" evidence="13">
    <location>
        <begin position="1988"/>
        <end position="1999"/>
    </location>
</feature>
<dbReference type="Gene3D" id="3.90.70.10">
    <property type="entry name" value="Cysteine proteinases"/>
    <property type="match status" value="1"/>
</dbReference>